<name>A0ABR3FKT4_9AGAR</name>
<evidence type="ECO:0008006" key="4">
    <source>
        <dbReference type="Google" id="ProtNLM"/>
    </source>
</evidence>
<gene>
    <name evidence="2" type="ORF">V5O48_005989</name>
</gene>
<protein>
    <recommendedName>
        <fullName evidence="4">Arrestin C-terminal-like domain-containing protein</fullName>
    </recommendedName>
</protein>
<organism evidence="2 3">
    <name type="scientific">Marasmius crinis-equi</name>
    <dbReference type="NCBI Taxonomy" id="585013"/>
    <lineage>
        <taxon>Eukaryota</taxon>
        <taxon>Fungi</taxon>
        <taxon>Dikarya</taxon>
        <taxon>Basidiomycota</taxon>
        <taxon>Agaricomycotina</taxon>
        <taxon>Agaricomycetes</taxon>
        <taxon>Agaricomycetidae</taxon>
        <taxon>Agaricales</taxon>
        <taxon>Marasmiineae</taxon>
        <taxon>Marasmiaceae</taxon>
        <taxon>Marasmius</taxon>
    </lineage>
</organism>
<dbReference type="EMBL" id="JBAHYK010000256">
    <property type="protein sequence ID" value="KAL0575989.1"/>
    <property type="molecule type" value="Genomic_DNA"/>
</dbReference>
<dbReference type="Proteomes" id="UP001465976">
    <property type="component" value="Unassembled WGS sequence"/>
</dbReference>
<feature type="region of interest" description="Disordered" evidence="1">
    <location>
        <begin position="569"/>
        <end position="673"/>
    </location>
</feature>
<feature type="compositionally biased region" description="Pro residues" evidence="1">
    <location>
        <begin position="573"/>
        <end position="590"/>
    </location>
</feature>
<feature type="compositionally biased region" description="Pro residues" evidence="1">
    <location>
        <begin position="444"/>
        <end position="458"/>
    </location>
</feature>
<keyword evidence="3" id="KW-1185">Reference proteome</keyword>
<evidence type="ECO:0000313" key="2">
    <source>
        <dbReference type="EMBL" id="KAL0575989.1"/>
    </source>
</evidence>
<evidence type="ECO:0000313" key="3">
    <source>
        <dbReference type="Proteomes" id="UP001465976"/>
    </source>
</evidence>
<feature type="region of interest" description="Disordered" evidence="1">
    <location>
        <begin position="406"/>
        <end position="464"/>
    </location>
</feature>
<comment type="caution">
    <text evidence="2">The sequence shown here is derived from an EMBL/GenBank/DDBJ whole genome shotgun (WGS) entry which is preliminary data.</text>
</comment>
<feature type="compositionally biased region" description="Polar residues" evidence="1">
    <location>
        <begin position="625"/>
        <end position="635"/>
    </location>
</feature>
<accession>A0ABR3FKT4</accession>
<proteinExistence type="predicted"/>
<feature type="region of interest" description="Disordered" evidence="1">
    <location>
        <begin position="515"/>
        <end position="540"/>
    </location>
</feature>
<reference evidence="2 3" key="1">
    <citation type="submission" date="2024-02" db="EMBL/GenBank/DDBJ databases">
        <title>A draft genome for the cacao thread blight pathogen Marasmius crinis-equi.</title>
        <authorList>
            <person name="Cohen S.P."/>
            <person name="Baruah I.K."/>
            <person name="Amoako-Attah I."/>
            <person name="Bukari Y."/>
            <person name="Meinhardt L.W."/>
            <person name="Bailey B.A."/>
        </authorList>
    </citation>
    <scope>NUCLEOTIDE SEQUENCE [LARGE SCALE GENOMIC DNA]</scope>
    <source>
        <strain evidence="2 3">GH-76</strain>
    </source>
</reference>
<feature type="region of interest" description="Disordered" evidence="1">
    <location>
        <begin position="1"/>
        <end position="34"/>
    </location>
</feature>
<feature type="region of interest" description="Disordered" evidence="1">
    <location>
        <begin position="240"/>
        <end position="280"/>
    </location>
</feature>
<sequence length="673" mass="73390">MSDQDQLPPPTYSQQETDDADSVGETQSDSPPQPQILIVPTVVNFQKGFLGADGERAAIEGELQLKGAKPEDWNKVTVSLRTVESAYSREIELYGSEVVLFTQAPDMPATALPSSMLFAIPLMQDTPQSIHTPISFLTHTLTATLHPTDPTAPPLTKSLAVHTRRYTSHTHTLPVSPARRKLTVPTQVEVEVPRTTFRSGESIPVYVQIPPPRRELVMDESLRLRNIKTELVRVIRVRQDDDDDDEGEGGRVSLDSRVVEGTSTSLLSPSEKPRLSTSLKTPVSPHFLGPSYTAVLARSGAACRFHSSKTVQQRFILHQVSPLSSPSHPSLNLPGFNLDSLDSDVEASSISQVTLFHSVSFQLNVHVALVDVSARSERVLSVSFPITMLPPPAPLPEVEPGIYEEYSKKHDRPPAQTNRYDGDSEHSAPHYTPGEAGPSVLPHVAPPPFDEPEAPPPFFSSAAEASTSARLPTFLESETEIIIPDDPEQHIQLEHTHPMVMVIEGEGILFGFPASEQFDGHSQDIQRSSTPPPTLEMASRDPNVTQLADITEPERAMEAIELVLSQANAEQELPPPPPPALDDPSDPPPSIDSDFRSPDSSRQSPPPPPPAPGTSSPPLHPIYTGEQNHLRSSPSRPAGQAQPVDGNAPPPYLVRDNHTVDQEQVNRPPPYVD</sequence>
<evidence type="ECO:0000256" key="1">
    <source>
        <dbReference type="SAM" id="MobiDB-lite"/>
    </source>
</evidence>